<dbReference type="InterPro" id="IPR050372">
    <property type="entry name" value="Neurexin-related_CASP"/>
</dbReference>
<dbReference type="EMBL" id="JAMKFB020000016">
    <property type="protein sequence ID" value="KAL0171560.1"/>
    <property type="molecule type" value="Genomic_DNA"/>
</dbReference>
<feature type="non-terminal residue" evidence="5">
    <location>
        <position position="196"/>
    </location>
</feature>
<evidence type="ECO:0000259" key="3">
    <source>
        <dbReference type="PROSITE" id="PS50025"/>
    </source>
</evidence>
<organism evidence="5 6">
    <name type="scientific">Cirrhinus mrigala</name>
    <name type="common">Mrigala</name>
    <dbReference type="NCBI Taxonomy" id="683832"/>
    <lineage>
        <taxon>Eukaryota</taxon>
        <taxon>Metazoa</taxon>
        <taxon>Chordata</taxon>
        <taxon>Craniata</taxon>
        <taxon>Vertebrata</taxon>
        <taxon>Euteleostomi</taxon>
        <taxon>Actinopterygii</taxon>
        <taxon>Neopterygii</taxon>
        <taxon>Teleostei</taxon>
        <taxon>Ostariophysi</taxon>
        <taxon>Cypriniformes</taxon>
        <taxon>Cyprinidae</taxon>
        <taxon>Labeoninae</taxon>
        <taxon>Labeonini</taxon>
        <taxon>Cirrhinus</taxon>
    </lineage>
</organism>
<dbReference type="InterPro" id="IPR001791">
    <property type="entry name" value="Laminin_G"/>
</dbReference>
<dbReference type="SMART" id="SM00282">
    <property type="entry name" value="LamG"/>
    <property type="match status" value="1"/>
</dbReference>
<protein>
    <submittedName>
        <fullName evidence="5">Uncharacterized protein</fullName>
    </submittedName>
</protein>
<sequence length="196" mass="20996">VYDLGSAAESENSAPGCALTDGVCLTAGGPSCGVHGKCLGEWGSFSCDCHPGYSGHKCDKALPEWSFEKDSLLSPRRTQAHFLLRTRASMGSLLSMASRDANEFIILEIVDGYLAVRANLGDGAHSLKLTGHRVNHGQWVYVSLHRHDNIFTLRLEQGGGSREVTGVLGLKKEIVVHPSSVFLGNSATPNTQGDFQ</sequence>
<dbReference type="GO" id="GO:0016020">
    <property type="term" value="C:membrane"/>
    <property type="evidence" value="ECO:0007669"/>
    <property type="project" value="UniProtKB-SubCell"/>
</dbReference>
<reference evidence="5 6" key="1">
    <citation type="submission" date="2024-05" db="EMBL/GenBank/DDBJ databases">
        <title>Genome sequencing and assembly of Indian major carp, Cirrhinus mrigala (Hamilton, 1822).</title>
        <authorList>
            <person name="Mohindra V."/>
            <person name="Chowdhury L.M."/>
            <person name="Lal K."/>
            <person name="Jena J.K."/>
        </authorList>
    </citation>
    <scope>NUCLEOTIDE SEQUENCE [LARGE SCALE GENOMIC DNA]</scope>
    <source>
        <strain evidence="5">CM1030</strain>
        <tissue evidence="5">Blood</tissue>
    </source>
</reference>
<dbReference type="Gene3D" id="2.60.120.200">
    <property type="match status" value="1"/>
</dbReference>
<dbReference type="AlphaFoldDB" id="A0ABD0PCJ8"/>
<dbReference type="PROSITE" id="PS50025">
    <property type="entry name" value="LAM_G_DOMAIN"/>
    <property type="match status" value="1"/>
</dbReference>
<keyword evidence="6" id="KW-1185">Reference proteome</keyword>
<proteinExistence type="predicted"/>
<feature type="disulfide bond" evidence="2">
    <location>
        <begin position="49"/>
        <end position="58"/>
    </location>
</feature>
<feature type="domain" description="Laminin G" evidence="3">
    <location>
        <begin position="49"/>
        <end position="196"/>
    </location>
</feature>
<keyword evidence="1 2" id="KW-1015">Disulfide bond</keyword>
<evidence type="ECO:0000313" key="5">
    <source>
        <dbReference type="EMBL" id="KAL0171560.1"/>
    </source>
</evidence>
<dbReference type="PROSITE" id="PS50026">
    <property type="entry name" value="EGF_3"/>
    <property type="match status" value="1"/>
</dbReference>
<keyword evidence="2" id="KW-0245">EGF-like domain</keyword>
<gene>
    <name evidence="5" type="ORF">M9458_031871</name>
</gene>
<evidence type="ECO:0000259" key="4">
    <source>
        <dbReference type="PROSITE" id="PS50026"/>
    </source>
</evidence>
<dbReference type="InterPro" id="IPR013320">
    <property type="entry name" value="ConA-like_dom_sf"/>
</dbReference>
<feature type="non-terminal residue" evidence="5">
    <location>
        <position position="1"/>
    </location>
</feature>
<dbReference type="PANTHER" id="PTHR15036">
    <property type="entry name" value="PIKACHURIN-LIKE PROTEIN"/>
    <property type="match status" value="1"/>
</dbReference>
<evidence type="ECO:0000256" key="2">
    <source>
        <dbReference type="PROSITE-ProRule" id="PRU00076"/>
    </source>
</evidence>
<comment type="caution">
    <text evidence="2">Lacks conserved residue(s) required for the propagation of feature annotation.</text>
</comment>
<dbReference type="InterPro" id="IPR000742">
    <property type="entry name" value="EGF"/>
</dbReference>
<accession>A0ABD0PCJ8</accession>
<evidence type="ECO:0000256" key="1">
    <source>
        <dbReference type="ARBA" id="ARBA00023157"/>
    </source>
</evidence>
<dbReference type="CDD" id="cd00110">
    <property type="entry name" value="LamG"/>
    <property type="match status" value="1"/>
</dbReference>
<comment type="caution">
    <text evidence="5">The sequence shown here is derived from an EMBL/GenBank/DDBJ whole genome shotgun (WGS) entry which is preliminary data.</text>
</comment>
<dbReference type="Gene3D" id="2.10.25.10">
    <property type="entry name" value="Laminin"/>
    <property type="match status" value="1"/>
</dbReference>
<dbReference type="PANTHER" id="PTHR15036:SF85">
    <property type="entry name" value="SP2353, ISOFORM A"/>
    <property type="match status" value="1"/>
</dbReference>
<dbReference type="PROSITE" id="PS01186">
    <property type="entry name" value="EGF_2"/>
    <property type="match status" value="1"/>
</dbReference>
<dbReference type="Proteomes" id="UP001529510">
    <property type="component" value="Unassembled WGS sequence"/>
</dbReference>
<name>A0ABD0PCJ8_CIRMR</name>
<dbReference type="Pfam" id="PF02210">
    <property type="entry name" value="Laminin_G_2"/>
    <property type="match status" value="1"/>
</dbReference>
<dbReference type="PROSITE" id="PS00022">
    <property type="entry name" value="EGF_1"/>
    <property type="match status" value="1"/>
</dbReference>
<feature type="domain" description="EGF-like" evidence="4">
    <location>
        <begin position="20"/>
        <end position="59"/>
    </location>
</feature>
<dbReference type="CDD" id="cd00054">
    <property type="entry name" value="EGF_CA"/>
    <property type="match status" value="1"/>
</dbReference>
<dbReference type="SUPFAM" id="SSF49899">
    <property type="entry name" value="Concanavalin A-like lectins/glucanases"/>
    <property type="match status" value="1"/>
</dbReference>
<evidence type="ECO:0000313" key="6">
    <source>
        <dbReference type="Proteomes" id="UP001529510"/>
    </source>
</evidence>